<dbReference type="AlphaFoldDB" id="A0A5C5UVB7"/>
<sequence length="39" mass="4236">MASLPDLDSCHLSPTFADALLTVVGNYNTYFVPGFSTRN</sequence>
<keyword evidence="2" id="KW-1185">Reference proteome</keyword>
<accession>A0A5C5UVB7</accession>
<dbReference type="EMBL" id="SIHJ01000005">
    <property type="protein sequence ID" value="TWT30331.1"/>
    <property type="molecule type" value="Genomic_DNA"/>
</dbReference>
<proteinExistence type="predicted"/>
<reference evidence="1 2" key="1">
    <citation type="submission" date="2019-02" db="EMBL/GenBank/DDBJ databases">
        <title>Deep-cultivation of Planctomycetes and their phenomic and genomic characterization uncovers novel biology.</title>
        <authorList>
            <person name="Wiegand S."/>
            <person name="Jogler M."/>
            <person name="Boedeker C."/>
            <person name="Pinto D."/>
            <person name="Vollmers J."/>
            <person name="Rivas-Marin E."/>
            <person name="Kohn T."/>
            <person name="Peeters S.H."/>
            <person name="Heuer A."/>
            <person name="Rast P."/>
            <person name="Oberbeckmann S."/>
            <person name="Bunk B."/>
            <person name="Jeske O."/>
            <person name="Meyerdierks A."/>
            <person name="Storesund J.E."/>
            <person name="Kallscheuer N."/>
            <person name="Luecker S."/>
            <person name="Lage O.M."/>
            <person name="Pohl T."/>
            <person name="Merkel B.J."/>
            <person name="Hornburger P."/>
            <person name="Mueller R.-W."/>
            <person name="Bruemmer F."/>
            <person name="Labrenz M."/>
            <person name="Spormann A.M."/>
            <person name="Op Den Camp H."/>
            <person name="Overmann J."/>
            <person name="Amann R."/>
            <person name="Jetten M.S.M."/>
            <person name="Mascher T."/>
            <person name="Medema M.H."/>
            <person name="Devos D.P."/>
            <person name="Kaster A.-K."/>
            <person name="Ovreas L."/>
            <person name="Rohde M."/>
            <person name="Galperin M.Y."/>
            <person name="Jogler C."/>
        </authorList>
    </citation>
    <scope>NUCLEOTIDE SEQUENCE [LARGE SCALE GENOMIC DNA]</scope>
    <source>
        <strain evidence="1 2">KOR34</strain>
    </source>
</reference>
<comment type="caution">
    <text evidence="1">The sequence shown here is derived from an EMBL/GenBank/DDBJ whole genome shotgun (WGS) entry which is preliminary data.</text>
</comment>
<evidence type="ECO:0000313" key="1">
    <source>
        <dbReference type="EMBL" id="TWT30331.1"/>
    </source>
</evidence>
<protein>
    <submittedName>
        <fullName evidence="1">Uncharacterized protein</fullName>
    </submittedName>
</protein>
<evidence type="ECO:0000313" key="2">
    <source>
        <dbReference type="Proteomes" id="UP000316714"/>
    </source>
</evidence>
<organism evidence="1 2">
    <name type="scientific">Posidoniimonas corsicana</name>
    <dbReference type="NCBI Taxonomy" id="1938618"/>
    <lineage>
        <taxon>Bacteria</taxon>
        <taxon>Pseudomonadati</taxon>
        <taxon>Planctomycetota</taxon>
        <taxon>Planctomycetia</taxon>
        <taxon>Pirellulales</taxon>
        <taxon>Lacipirellulaceae</taxon>
        <taxon>Posidoniimonas</taxon>
    </lineage>
</organism>
<dbReference type="Proteomes" id="UP000316714">
    <property type="component" value="Unassembled WGS sequence"/>
</dbReference>
<name>A0A5C5UVB7_9BACT</name>
<gene>
    <name evidence="1" type="ORF">KOR34_48890</name>
</gene>